<dbReference type="Proteomes" id="UP000247792">
    <property type="component" value="Unassembled WGS sequence"/>
</dbReference>
<accession>A0A318JUS5</accession>
<name>A0A318JUS5_9BURK</name>
<protein>
    <recommendedName>
        <fullName evidence="1">SnoaL-like domain-containing protein</fullName>
    </recommendedName>
</protein>
<gene>
    <name evidence="2" type="ORF">DFR42_103497</name>
</gene>
<dbReference type="InterPro" id="IPR032710">
    <property type="entry name" value="NTF2-like_dom_sf"/>
</dbReference>
<dbReference type="Gene3D" id="3.10.450.50">
    <property type="match status" value="1"/>
</dbReference>
<dbReference type="EMBL" id="QJKB01000003">
    <property type="protein sequence ID" value="PXX44228.1"/>
    <property type="molecule type" value="Genomic_DNA"/>
</dbReference>
<dbReference type="PANTHER" id="PTHR41252">
    <property type="entry name" value="BLR2505 PROTEIN"/>
    <property type="match status" value="1"/>
</dbReference>
<evidence type="ECO:0000313" key="3">
    <source>
        <dbReference type="Proteomes" id="UP000247792"/>
    </source>
</evidence>
<sequence length="145" mass="16432">MTKLSSNAQLVSTIFDEVAKGNGVPFWEACHEDLVWRTIGDSSWSGEFVGKRVIIDEIFRPLGRVLIERATIPSQLIDGGDIIVLQAKGKNLTTDGQRYDNDYVFVIHFRDGKIARYEEYCDTELITRILPDRIAAKVMLKSRPT</sequence>
<dbReference type="OrthoDB" id="283154at2"/>
<dbReference type="Pfam" id="PF12680">
    <property type="entry name" value="SnoaL_2"/>
    <property type="match status" value="1"/>
</dbReference>
<dbReference type="SUPFAM" id="SSF54427">
    <property type="entry name" value="NTF2-like"/>
    <property type="match status" value="1"/>
</dbReference>
<reference evidence="2 3" key="1">
    <citation type="submission" date="2018-05" db="EMBL/GenBank/DDBJ databases">
        <title>Genomic Encyclopedia of Type Strains, Phase IV (KMG-IV): sequencing the most valuable type-strain genomes for metagenomic binning, comparative biology and taxonomic classification.</title>
        <authorList>
            <person name="Goeker M."/>
        </authorList>
    </citation>
    <scope>NUCLEOTIDE SEQUENCE [LARGE SCALE GENOMIC DNA]</scope>
    <source>
        <strain evidence="2 3">DSM 19792</strain>
    </source>
</reference>
<feature type="domain" description="SnoaL-like" evidence="1">
    <location>
        <begin position="14"/>
        <end position="117"/>
    </location>
</feature>
<dbReference type="InterPro" id="IPR037401">
    <property type="entry name" value="SnoaL-like"/>
</dbReference>
<evidence type="ECO:0000259" key="1">
    <source>
        <dbReference type="Pfam" id="PF12680"/>
    </source>
</evidence>
<organism evidence="2 3">
    <name type="scientific">Undibacterium pigrum</name>
    <dbReference type="NCBI Taxonomy" id="401470"/>
    <lineage>
        <taxon>Bacteria</taxon>
        <taxon>Pseudomonadati</taxon>
        <taxon>Pseudomonadota</taxon>
        <taxon>Betaproteobacteria</taxon>
        <taxon>Burkholderiales</taxon>
        <taxon>Oxalobacteraceae</taxon>
        <taxon>Undibacterium</taxon>
    </lineage>
</organism>
<evidence type="ECO:0000313" key="2">
    <source>
        <dbReference type="EMBL" id="PXX44228.1"/>
    </source>
</evidence>
<dbReference type="PANTHER" id="PTHR41252:SF1">
    <property type="entry name" value="BLR2505 PROTEIN"/>
    <property type="match status" value="1"/>
</dbReference>
<dbReference type="RefSeq" id="WP_110255462.1">
    <property type="nucleotide sequence ID" value="NZ_QJKB01000003.1"/>
</dbReference>
<keyword evidence="3" id="KW-1185">Reference proteome</keyword>
<comment type="caution">
    <text evidence="2">The sequence shown here is derived from an EMBL/GenBank/DDBJ whole genome shotgun (WGS) entry which is preliminary data.</text>
</comment>
<proteinExistence type="predicted"/>
<dbReference type="AlphaFoldDB" id="A0A318JUS5"/>